<feature type="region of interest" description="Disordered" evidence="1">
    <location>
        <begin position="169"/>
        <end position="188"/>
    </location>
</feature>
<comment type="caution">
    <text evidence="2">The sequence shown here is derived from an EMBL/GenBank/DDBJ whole genome shotgun (WGS) entry which is preliminary data.</text>
</comment>
<gene>
    <name evidence="2" type="ORF">LTR97_001193</name>
</gene>
<evidence type="ECO:0000256" key="1">
    <source>
        <dbReference type="SAM" id="MobiDB-lite"/>
    </source>
</evidence>
<evidence type="ECO:0000313" key="3">
    <source>
        <dbReference type="Proteomes" id="UP001310594"/>
    </source>
</evidence>
<name>A0AAN7WIH3_9PEZI</name>
<sequence length="483" mass="53124">MAESTAADMALTCPESMSSLVHENVGTAASNIIDVASSDPTTSSSDTIDNIGSTDESDEIIEAALPVQQQHPTTGLTCRRCRYRLGLETVDDEPVKTTTTTWHTTSETFVSLASNRKNITIATKSTTRDQNLEKAYKAASIQQHIDDELFLDIPQPSISAMRLTTGFSSGRASKARKPAKPPKSLTVVPLPYKQDDTFPHAAQKAQTYKTTARTTGPGSGKHWSAAQTTLLEKDHELSQVGFEYLKYLPYTDTERERRNAESTGDENVVSRPYGYVGMEREGTLWLGEDDRESEEECSSSTAKASAEGHWSDGSVPDLVADDGSSPPSSPSECGELDGAEKQGWREVGQRILEAYEHNKEQPTLPEPTEPYWTDGSVQEPTHWPDGSYPSPNARHPRPTYHLPTGFDAYLDLEEGDHWVSAEASGPPHSLLYIKFRGLAMAEDAVRASSGAWAEADAWELDRRLAEAHRLRRGRACGWDDYQA</sequence>
<accession>A0AAN7WIH3</accession>
<feature type="compositionally biased region" description="Acidic residues" evidence="1">
    <location>
        <begin position="287"/>
        <end position="297"/>
    </location>
</feature>
<protein>
    <submittedName>
        <fullName evidence="2">Uncharacterized protein</fullName>
    </submittedName>
</protein>
<dbReference type="EMBL" id="JAVRQU010000002">
    <property type="protein sequence ID" value="KAK5706206.1"/>
    <property type="molecule type" value="Genomic_DNA"/>
</dbReference>
<feature type="compositionally biased region" description="Low complexity" evidence="1">
    <location>
        <begin position="298"/>
        <end position="307"/>
    </location>
</feature>
<reference evidence="2" key="1">
    <citation type="submission" date="2023-08" db="EMBL/GenBank/DDBJ databases">
        <title>Black Yeasts Isolated from many extreme environments.</title>
        <authorList>
            <person name="Coleine C."/>
            <person name="Stajich J.E."/>
            <person name="Selbmann L."/>
        </authorList>
    </citation>
    <scope>NUCLEOTIDE SEQUENCE</scope>
    <source>
        <strain evidence="2">CCFEE 5810</strain>
    </source>
</reference>
<organism evidence="2 3">
    <name type="scientific">Elasticomyces elasticus</name>
    <dbReference type="NCBI Taxonomy" id="574655"/>
    <lineage>
        <taxon>Eukaryota</taxon>
        <taxon>Fungi</taxon>
        <taxon>Dikarya</taxon>
        <taxon>Ascomycota</taxon>
        <taxon>Pezizomycotina</taxon>
        <taxon>Dothideomycetes</taxon>
        <taxon>Dothideomycetidae</taxon>
        <taxon>Mycosphaerellales</taxon>
        <taxon>Teratosphaeriaceae</taxon>
        <taxon>Elasticomyces</taxon>
    </lineage>
</organism>
<feature type="region of interest" description="Disordered" evidence="1">
    <location>
        <begin position="286"/>
        <end position="339"/>
    </location>
</feature>
<dbReference type="Proteomes" id="UP001310594">
    <property type="component" value="Unassembled WGS sequence"/>
</dbReference>
<feature type="region of interest" description="Disordered" evidence="1">
    <location>
        <begin position="255"/>
        <end position="274"/>
    </location>
</feature>
<evidence type="ECO:0000313" key="2">
    <source>
        <dbReference type="EMBL" id="KAK5706206.1"/>
    </source>
</evidence>
<dbReference type="AlphaFoldDB" id="A0AAN7WIH3"/>
<proteinExistence type="predicted"/>